<proteinExistence type="predicted"/>
<organism evidence="1 2">
    <name type="scientific">Listeria newyorkensis</name>
    <dbReference type="NCBI Taxonomy" id="1497681"/>
    <lineage>
        <taxon>Bacteria</taxon>
        <taxon>Bacillati</taxon>
        <taxon>Bacillota</taxon>
        <taxon>Bacilli</taxon>
        <taxon>Bacillales</taxon>
        <taxon>Listeriaceae</taxon>
        <taxon>Listeria</taxon>
    </lineage>
</organism>
<evidence type="ECO:0000313" key="1">
    <source>
        <dbReference type="EMBL" id="PNP90640.1"/>
    </source>
</evidence>
<dbReference type="EMBL" id="MPDH01000014">
    <property type="protein sequence ID" value="PNP90640.1"/>
    <property type="molecule type" value="Genomic_DNA"/>
</dbReference>
<comment type="caution">
    <text evidence="1">The sequence shown here is derived from an EMBL/GenBank/DDBJ whole genome shotgun (WGS) entry which is preliminary data.</text>
</comment>
<protein>
    <submittedName>
        <fullName evidence="1">Uncharacterized protein</fullName>
    </submittedName>
</protein>
<evidence type="ECO:0000313" key="2">
    <source>
        <dbReference type="Proteomes" id="UP000236500"/>
    </source>
</evidence>
<gene>
    <name evidence="1" type="ORF">BMT55_11725</name>
</gene>
<sequence length="72" mass="8440">MGMDVMKAVRKTMSGVKMTHKQIQANKNAPFAYIRYENGKLIDENGEVLRDAKRYINRGMKSGWEVYKEEKR</sequence>
<name>A0ABX4XKN9_9LIST</name>
<dbReference type="Proteomes" id="UP000236500">
    <property type="component" value="Unassembled WGS sequence"/>
</dbReference>
<keyword evidence="2" id="KW-1185">Reference proteome</keyword>
<accession>A0ABX4XKN9</accession>
<reference evidence="1 2" key="1">
    <citation type="submission" date="2016-11" db="EMBL/GenBank/DDBJ databases">
        <title>Whole Genome Sequence of Listeria newyorkensis.</title>
        <authorList>
            <person name="Frink S."/>
            <person name="Morales C."/>
            <person name="Kiang D."/>
        </authorList>
    </citation>
    <scope>NUCLEOTIDE SEQUENCE [LARGE SCALE GENOMIC DNA]</scope>
    <source>
        <strain evidence="1 2">F1604011-044</strain>
    </source>
</reference>